<reference evidence="2" key="1">
    <citation type="submission" date="2023-11" db="EMBL/GenBank/DDBJ databases">
        <authorList>
            <person name="De Vega J J."/>
            <person name="De Vega J J."/>
        </authorList>
    </citation>
    <scope>NUCLEOTIDE SEQUENCE</scope>
</reference>
<dbReference type="Proteomes" id="UP001295794">
    <property type="component" value="Unassembled WGS sequence"/>
</dbReference>
<evidence type="ECO:0000313" key="3">
    <source>
        <dbReference type="Proteomes" id="UP001295794"/>
    </source>
</evidence>
<protein>
    <submittedName>
        <fullName evidence="2">Uncharacterized protein</fullName>
    </submittedName>
</protein>
<proteinExistence type="predicted"/>
<organism evidence="2 3">
    <name type="scientific">Mycena citricolor</name>
    <dbReference type="NCBI Taxonomy" id="2018698"/>
    <lineage>
        <taxon>Eukaryota</taxon>
        <taxon>Fungi</taxon>
        <taxon>Dikarya</taxon>
        <taxon>Basidiomycota</taxon>
        <taxon>Agaricomycotina</taxon>
        <taxon>Agaricomycetes</taxon>
        <taxon>Agaricomycetidae</taxon>
        <taxon>Agaricales</taxon>
        <taxon>Marasmiineae</taxon>
        <taxon>Mycenaceae</taxon>
        <taxon>Mycena</taxon>
    </lineage>
</organism>
<sequence length="154" mass="16608">KFSFLHSHYSGPYFSDPGSILTRLGNPRAVKELLIGFESRQTPELHGLYKITADTTPHPYPGLPPHWRRGTNVSTDPNHEETAEQAEPGKQSPTVSVSKAQRKCGDSPGQGGGKAQQRGGELPLISHSRRGADVRTDPGQEETAAQAEAGESDL</sequence>
<gene>
    <name evidence="2" type="ORF">MYCIT1_LOCUS22259</name>
</gene>
<keyword evidence="3" id="KW-1185">Reference proteome</keyword>
<dbReference type="EMBL" id="CAVNYO010000403">
    <property type="protein sequence ID" value="CAK5274881.1"/>
    <property type="molecule type" value="Genomic_DNA"/>
</dbReference>
<comment type="caution">
    <text evidence="2">The sequence shown here is derived from an EMBL/GenBank/DDBJ whole genome shotgun (WGS) entry which is preliminary data.</text>
</comment>
<dbReference type="AlphaFoldDB" id="A0AAD2HFF4"/>
<evidence type="ECO:0000256" key="1">
    <source>
        <dbReference type="SAM" id="MobiDB-lite"/>
    </source>
</evidence>
<feature type="non-terminal residue" evidence="2">
    <location>
        <position position="154"/>
    </location>
</feature>
<feature type="region of interest" description="Disordered" evidence="1">
    <location>
        <begin position="52"/>
        <end position="154"/>
    </location>
</feature>
<accession>A0AAD2HFF4</accession>
<evidence type="ECO:0000313" key="2">
    <source>
        <dbReference type="EMBL" id="CAK5274881.1"/>
    </source>
</evidence>
<feature type="compositionally biased region" description="Low complexity" evidence="1">
    <location>
        <begin position="141"/>
        <end position="154"/>
    </location>
</feature>
<name>A0AAD2HFF4_9AGAR</name>